<dbReference type="GO" id="GO:0006888">
    <property type="term" value="P:endoplasmic reticulum to Golgi vesicle-mediated transport"/>
    <property type="evidence" value="ECO:0007669"/>
    <property type="project" value="TreeGrafter"/>
</dbReference>
<dbReference type="PANTHER" id="PTHR12223:SF45">
    <property type="entry name" value="RE50040P"/>
    <property type="match status" value="1"/>
</dbReference>
<sequence length="349" mass="39328">MWMFLVLLQIGYIVFGQEYNPNKVDSLAEKLSKAVDGVSVNDLRGVFKRDHSLVKPYQGSGMDIPYWDIIGSTMVSGQYIRLTSDSQSRKGAVWNTRPVWSRDWEFQLSFKVHGSTGDLFGDGLAIWYTQDRSQLGDVFGSKDLFRGLGIFLDTYSNHNGPHAHSHPYISAMVNNGSFHYDHDMDGTHTQLGGEHVGCEAKFRNKEYDTQILVRYVGDTLSIFTDIAGTGVWKECMSVNGVRLPTGYFFGVSAATGDLSDNHDVISIKVYEQEFARVDNEGEHNWRNIEPEAQFVASPRDHVDTPRPSKLGWMGTLFLLVVAAVVIVAALGFGFVFLQNRNERSRKRFY</sequence>
<dbReference type="GO" id="GO:0005793">
    <property type="term" value="C:endoplasmic reticulum-Golgi intermediate compartment"/>
    <property type="evidence" value="ECO:0007669"/>
    <property type="project" value="TreeGrafter"/>
</dbReference>
<dbReference type="AlphaFoldDB" id="A0A0N5AA80"/>
<dbReference type="GO" id="GO:0046872">
    <property type="term" value="F:metal ion binding"/>
    <property type="evidence" value="ECO:0007669"/>
    <property type="project" value="UniProtKB-KW"/>
</dbReference>
<dbReference type="Proteomes" id="UP000046393">
    <property type="component" value="Unplaced"/>
</dbReference>
<name>A0A0N5AA80_9BILA</name>
<evidence type="ECO:0000256" key="12">
    <source>
        <dbReference type="SAM" id="Phobius"/>
    </source>
</evidence>
<dbReference type="InterPro" id="IPR051136">
    <property type="entry name" value="Intracellular_Lectin-GPT"/>
</dbReference>
<keyword evidence="15" id="KW-1185">Reference proteome</keyword>
<evidence type="ECO:0000313" key="15">
    <source>
        <dbReference type="Proteomes" id="UP000046393"/>
    </source>
</evidence>
<dbReference type="Pfam" id="PF03388">
    <property type="entry name" value="Lectin_leg-like"/>
    <property type="match status" value="1"/>
</dbReference>
<evidence type="ECO:0000259" key="14">
    <source>
        <dbReference type="PROSITE" id="PS51328"/>
    </source>
</evidence>
<keyword evidence="6 12" id="KW-1133">Transmembrane helix</keyword>
<evidence type="ECO:0000256" key="2">
    <source>
        <dbReference type="ARBA" id="ARBA00022692"/>
    </source>
</evidence>
<feature type="signal peptide" evidence="13">
    <location>
        <begin position="1"/>
        <end position="16"/>
    </location>
</feature>
<reference evidence="16" key="1">
    <citation type="submission" date="2017-02" db="UniProtKB">
        <authorList>
            <consortium name="WormBaseParasite"/>
        </authorList>
    </citation>
    <scope>IDENTIFICATION</scope>
</reference>
<dbReference type="STRING" id="451379.A0A0N5AA80"/>
<evidence type="ECO:0000256" key="7">
    <source>
        <dbReference type="ARBA" id="ARBA00023034"/>
    </source>
</evidence>
<evidence type="ECO:0000256" key="4">
    <source>
        <dbReference type="ARBA" id="ARBA00022729"/>
    </source>
</evidence>
<keyword evidence="4 13" id="KW-0732">Signal</keyword>
<feature type="domain" description="L-type lectin-like" evidence="14">
    <location>
        <begin position="45"/>
        <end position="272"/>
    </location>
</feature>
<dbReference type="Gene3D" id="2.60.120.200">
    <property type="match status" value="1"/>
</dbReference>
<keyword evidence="3" id="KW-0479">Metal-binding</keyword>
<evidence type="ECO:0000256" key="3">
    <source>
        <dbReference type="ARBA" id="ARBA00022723"/>
    </source>
</evidence>
<feature type="transmembrane region" description="Helical" evidence="12">
    <location>
        <begin position="310"/>
        <end position="337"/>
    </location>
</feature>
<evidence type="ECO:0000313" key="16">
    <source>
        <dbReference type="WBParaSite" id="SMUV_0000104701-mRNA-1"/>
    </source>
</evidence>
<keyword evidence="2 12" id="KW-0812">Transmembrane</keyword>
<dbReference type="FunFam" id="2.60.120.200:FF:000017">
    <property type="entry name" value="Vesicular integral-membrane protein VIP36"/>
    <property type="match status" value="1"/>
</dbReference>
<dbReference type="PANTHER" id="PTHR12223">
    <property type="entry name" value="VESICULAR MANNOSE-BINDING LECTIN"/>
    <property type="match status" value="1"/>
</dbReference>
<dbReference type="InterPro" id="IPR013320">
    <property type="entry name" value="ConA-like_dom_sf"/>
</dbReference>
<evidence type="ECO:0000256" key="6">
    <source>
        <dbReference type="ARBA" id="ARBA00022989"/>
    </source>
</evidence>
<dbReference type="GO" id="GO:0000139">
    <property type="term" value="C:Golgi membrane"/>
    <property type="evidence" value="ECO:0007669"/>
    <property type="project" value="UniProtKB-SubCell"/>
</dbReference>
<dbReference type="GO" id="GO:0030134">
    <property type="term" value="C:COPII-coated ER to Golgi transport vesicle"/>
    <property type="evidence" value="ECO:0007669"/>
    <property type="project" value="TreeGrafter"/>
</dbReference>
<keyword evidence="7" id="KW-0333">Golgi apparatus</keyword>
<comment type="subcellular location">
    <subcellularLocation>
        <location evidence="11">Endomembrane system</location>
        <topology evidence="11">Single-pass type I membrane protein</topology>
    </subcellularLocation>
    <subcellularLocation>
        <location evidence="1">Golgi apparatus membrane</location>
        <topology evidence="1">Single-pass membrane protein</topology>
    </subcellularLocation>
</comment>
<dbReference type="PROSITE" id="PS51328">
    <property type="entry name" value="L_LECTIN_LIKE"/>
    <property type="match status" value="1"/>
</dbReference>
<organism evidence="15 16">
    <name type="scientific">Syphacia muris</name>
    <dbReference type="NCBI Taxonomy" id="451379"/>
    <lineage>
        <taxon>Eukaryota</taxon>
        <taxon>Metazoa</taxon>
        <taxon>Ecdysozoa</taxon>
        <taxon>Nematoda</taxon>
        <taxon>Chromadorea</taxon>
        <taxon>Rhabditida</taxon>
        <taxon>Spirurina</taxon>
        <taxon>Oxyuridomorpha</taxon>
        <taxon>Oxyuroidea</taxon>
        <taxon>Oxyuridae</taxon>
        <taxon>Syphacia</taxon>
    </lineage>
</organism>
<dbReference type="GO" id="GO:0005537">
    <property type="term" value="F:D-mannose binding"/>
    <property type="evidence" value="ECO:0007669"/>
    <property type="project" value="TreeGrafter"/>
</dbReference>
<keyword evidence="10" id="KW-0325">Glycoprotein</keyword>
<evidence type="ECO:0000256" key="8">
    <source>
        <dbReference type="ARBA" id="ARBA00023136"/>
    </source>
</evidence>
<evidence type="ECO:0000256" key="10">
    <source>
        <dbReference type="ARBA" id="ARBA00023180"/>
    </source>
</evidence>
<evidence type="ECO:0000256" key="9">
    <source>
        <dbReference type="ARBA" id="ARBA00023157"/>
    </source>
</evidence>
<keyword evidence="8 12" id="KW-0472">Membrane</keyword>
<proteinExistence type="predicted"/>
<keyword evidence="5" id="KW-0430">Lectin</keyword>
<evidence type="ECO:0000256" key="11">
    <source>
        <dbReference type="ARBA" id="ARBA00046288"/>
    </source>
</evidence>
<dbReference type="SUPFAM" id="SSF49899">
    <property type="entry name" value="Concanavalin A-like lectins/glucanases"/>
    <property type="match status" value="1"/>
</dbReference>
<feature type="chain" id="PRO_5005892886" evidence="13">
    <location>
        <begin position="17"/>
        <end position="349"/>
    </location>
</feature>
<keyword evidence="9" id="KW-1015">Disulfide bond</keyword>
<dbReference type="WBParaSite" id="SMUV_0000104701-mRNA-1">
    <property type="protein sequence ID" value="SMUV_0000104701-mRNA-1"/>
    <property type="gene ID" value="SMUV_0000104701"/>
</dbReference>
<evidence type="ECO:0000256" key="5">
    <source>
        <dbReference type="ARBA" id="ARBA00022734"/>
    </source>
</evidence>
<protein>
    <submittedName>
        <fullName evidence="16">L-type lectin-like domain-containing protein</fullName>
    </submittedName>
</protein>
<accession>A0A0N5AA80</accession>
<dbReference type="InterPro" id="IPR005052">
    <property type="entry name" value="Lectin_leg"/>
</dbReference>
<evidence type="ECO:0000256" key="1">
    <source>
        <dbReference type="ARBA" id="ARBA00004194"/>
    </source>
</evidence>
<dbReference type="GO" id="GO:0005789">
    <property type="term" value="C:endoplasmic reticulum membrane"/>
    <property type="evidence" value="ECO:0007669"/>
    <property type="project" value="TreeGrafter"/>
</dbReference>
<evidence type="ECO:0000256" key="13">
    <source>
        <dbReference type="SAM" id="SignalP"/>
    </source>
</evidence>